<organism evidence="4 5">
    <name type="scientific">Lacibacter sediminis</name>
    <dbReference type="NCBI Taxonomy" id="2760713"/>
    <lineage>
        <taxon>Bacteria</taxon>
        <taxon>Pseudomonadati</taxon>
        <taxon>Bacteroidota</taxon>
        <taxon>Chitinophagia</taxon>
        <taxon>Chitinophagales</taxon>
        <taxon>Chitinophagaceae</taxon>
        <taxon>Lacibacter</taxon>
    </lineage>
</organism>
<evidence type="ECO:0000256" key="1">
    <source>
        <dbReference type="ARBA" id="ARBA00007274"/>
    </source>
</evidence>
<comment type="similarity">
    <text evidence="1">Belongs to the transferase hexapeptide repeat family.</text>
</comment>
<dbReference type="RefSeq" id="WP_182803705.1">
    <property type="nucleotide sequence ID" value="NZ_CP060007.1"/>
</dbReference>
<reference evidence="5" key="1">
    <citation type="submission" date="2020-08" db="EMBL/GenBank/DDBJ databases">
        <title>Lacibacter sp. S13-6-6 genome sequencing.</title>
        <authorList>
            <person name="Jin L."/>
        </authorList>
    </citation>
    <scope>NUCLEOTIDE SEQUENCE [LARGE SCALE GENOMIC DNA]</scope>
    <source>
        <strain evidence="5">S13-6-6</strain>
    </source>
</reference>
<dbReference type="PANTHER" id="PTHR23416:SF23">
    <property type="entry name" value="ACETYLTRANSFERASE C18B11.09C-RELATED"/>
    <property type="match status" value="1"/>
</dbReference>
<dbReference type="Gene3D" id="2.160.10.10">
    <property type="entry name" value="Hexapeptide repeat proteins"/>
    <property type="match status" value="1"/>
</dbReference>
<dbReference type="GO" id="GO:0005829">
    <property type="term" value="C:cytosol"/>
    <property type="evidence" value="ECO:0007669"/>
    <property type="project" value="TreeGrafter"/>
</dbReference>
<name>A0A7G5XHR3_9BACT</name>
<evidence type="ECO:0000256" key="3">
    <source>
        <dbReference type="SAM" id="Phobius"/>
    </source>
</evidence>
<proteinExistence type="inferred from homology"/>
<keyword evidence="2" id="KW-0808">Transferase</keyword>
<dbReference type="InterPro" id="IPR011004">
    <property type="entry name" value="Trimer_LpxA-like_sf"/>
</dbReference>
<dbReference type="KEGG" id="lacs:H4075_02135"/>
<keyword evidence="3" id="KW-1133">Transmembrane helix</keyword>
<gene>
    <name evidence="4" type="primary">wcaF</name>
    <name evidence="4" type="ORF">H4075_02135</name>
</gene>
<evidence type="ECO:0000313" key="5">
    <source>
        <dbReference type="Proteomes" id="UP000515344"/>
    </source>
</evidence>
<protein>
    <submittedName>
        <fullName evidence="4">Colanic acid biosynthesis acetyltransferase WcaF</fullName>
    </submittedName>
</protein>
<keyword evidence="3" id="KW-0812">Transmembrane</keyword>
<dbReference type="SUPFAM" id="SSF51161">
    <property type="entry name" value="Trimeric LpxA-like enzymes"/>
    <property type="match status" value="1"/>
</dbReference>
<evidence type="ECO:0000313" key="4">
    <source>
        <dbReference type="EMBL" id="QNA45016.1"/>
    </source>
</evidence>
<dbReference type="EMBL" id="CP060007">
    <property type="protein sequence ID" value="QNA45016.1"/>
    <property type="molecule type" value="Genomic_DNA"/>
</dbReference>
<accession>A0A7G5XHR3</accession>
<keyword evidence="3" id="KW-0472">Membrane</keyword>
<dbReference type="Proteomes" id="UP000515344">
    <property type="component" value="Chromosome"/>
</dbReference>
<dbReference type="PANTHER" id="PTHR23416">
    <property type="entry name" value="SIALIC ACID SYNTHASE-RELATED"/>
    <property type="match status" value="1"/>
</dbReference>
<dbReference type="GO" id="GO:0008374">
    <property type="term" value="F:O-acyltransferase activity"/>
    <property type="evidence" value="ECO:0007669"/>
    <property type="project" value="TreeGrafter"/>
</dbReference>
<dbReference type="NCBIfam" id="NF007797">
    <property type="entry name" value="PRK10502.1"/>
    <property type="match status" value="1"/>
</dbReference>
<sequence>MNTRLDKYDNSWYDPGRSAIVRFAWFFISVLFVQCSWNPLASLRIFLLRLFGAKIGNDVTIKPGVYIKYPWLLTIGNSVWIGENVWIDNLAPVTIADHVCISQGAYLLTGNHDYTKSTFDLMVKPIELKEGVWIGAKSIVCPGVTCQSHSVLSVGSVARFELAAYKIYSGNPAVEVKERVIKSS</sequence>
<dbReference type="CDD" id="cd05825">
    <property type="entry name" value="LbH_wcaF_like"/>
    <property type="match status" value="1"/>
</dbReference>
<evidence type="ECO:0000256" key="2">
    <source>
        <dbReference type="ARBA" id="ARBA00022679"/>
    </source>
</evidence>
<keyword evidence="5" id="KW-1185">Reference proteome</keyword>
<dbReference type="AlphaFoldDB" id="A0A7G5XHR3"/>
<dbReference type="InterPro" id="IPR051159">
    <property type="entry name" value="Hexapeptide_acetyltransf"/>
</dbReference>
<feature type="transmembrane region" description="Helical" evidence="3">
    <location>
        <begin position="20"/>
        <end position="40"/>
    </location>
</feature>